<keyword evidence="1" id="KW-0812">Transmembrane</keyword>
<gene>
    <name evidence="2" type="ORF">HMPREF9241_00514</name>
</gene>
<evidence type="ECO:0000313" key="2">
    <source>
        <dbReference type="EMBL" id="EJZ86925.1"/>
    </source>
</evidence>
<keyword evidence="1" id="KW-1133">Transmembrane helix</keyword>
<reference evidence="2 3" key="1">
    <citation type="submission" date="2012-07" db="EMBL/GenBank/DDBJ databases">
        <title>The Genome Sequence of Actinomyces turicensis ACS-279-V-COL4.</title>
        <authorList>
            <consortium name="The Broad Institute Genome Sequencing Platform"/>
            <person name="Earl A."/>
            <person name="Ward D."/>
            <person name="Feldgarden M."/>
            <person name="Gevers D."/>
            <person name="Saerens B."/>
            <person name="Vaneechoutte M."/>
            <person name="Walker B."/>
            <person name="Young S.K."/>
            <person name="Zeng Q."/>
            <person name="Gargeya S."/>
            <person name="Fitzgerald M."/>
            <person name="Haas B."/>
            <person name="Abouelleil A."/>
            <person name="Alvarado L."/>
            <person name="Arachchi H.M."/>
            <person name="Berlin A."/>
            <person name="Chapman S.B."/>
            <person name="Goldberg J."/>
            <person name="Griggs A."/>
            <person name="Gujja S."/>
            <person name="Hansen M."/>
            <person name="Howarth C."/>
            <person name="Imamovic A."/>
            <person name="Larimer J."/>
            <person name="McCowen C."/>
            <person name="Montmayeur A."/>
            <person name="Murphy C."/>
            <person name="Neiman D."/>
            <person name="Pearson M."/>
            <person name="Priest M."/>
            <person name="Roberts A."/>
            <person name="Saif S."/>
            <person name="Shea T."/>
            <person name="Sisk P."/>
            <person name="Sykes S."/>
            <person name="Wortman J."/>
            <person name="Nusbaum C."/>
            <person name="Birren B."/>
        </authorList>
    </citation>
    <scope>NUCLEOTIDE SEQUENCE [LARGE SCALE GENOMIC DNA]</scope>
    <source>
        <strain evidence="2 3">ACS-279-V-Col4</strain>
    </source>
</reference>
<keyword evidence="1" id="KW-0472">Membrane</keyword>
<feature type="transmembrane region" description="Helical" evidence="1">
    <location>
        <begin position="34"/>
        <end position="56"/>
    </location>
</feature>
<evidence type="ECO:0000256" key="1">
    <source>
        <dbReference type="SAM" id="Phobius"/>
    </source>
</evidence>
<dbReference type="Proteomes" id="UP000003994">
    <property type="component" value="Unassembled WGS sequence"/>
</dbReference>
<name>K0ZH75_9ACTO</name>
<evidence type="ECO:0000313" key="3">
    <source>
        <dbReference type="Proteomes" id="UP000003994"/>
    </source>
</evidence>
<dbReference type="HOGENOM" id="CLU_2630178_0_0_11"/>
<sequence length="77" mass="8839">MTDLILTNTASSVGYRTKCVDFFLVFRWYFRGNWVFKLVWVVVDPWLMWHALFVGVQRYVTGKRLLVVSVGGAGHAG</sequence>
<dbReference type="EMBL" id="AGWQ01000004">
    <property type="protein sequence ID" value="EJZ86925.1"/>
    <property type="molecule type" value="Genomic_DNA"/>
</dbReference>
<accession>K0ZH75</accession>
<proteinExistence type="predicted"/>
<organism evidence="2 3">
    <name type="scientific">Schaalia turicensis ACS-279-V-Col4</name>
    <dbReference type="NCBI Taxonomy" id="883077"/>
    <lineage>
        <taxon>Bacteria</taxon>
        <taxon>Bacillati</taxon>
        <taxon>Actinomycetota</taxon>
        <taxon>Actinomycetes</taxon>
        <taxon>Actinomycetales</taxon>
        <taxon>Actinomycetaceae</taxon>
        <taxon>Schaalia</taxon>
    </lineage>
</organism>
<keyword evidence="3" id="KW-1185">Reference proteome</keyword>
<protein>
    <submittedName>
        <fullName evidence="2">Uncharacterized protein</fullName>
    </submittedName>
</protein>
<dbReference type="STRING" id="883077.HMPREF9241_00514"/>
<comment type="caution">
    <text evidence="2">The sequence shown here is derived from an EMBL/GenBank/DDBJ whole genome shotgun (WGS) entry which is preliminary data.</text>
</comment>
<dbReference type="AlphaFoldDB" id="K0ZH75"/>